<accession>A0ABW6ZR01</accession>
<keyword evidence="4" id="KW-1185">Reference proteome</keyword>
<sequence length="430" mass="45011">MVEIGVGRSVAVDLPAAAQNTFVAEPKVAAAVMQTARKLYITGLSDGSTTVLVSGADGRQVATVEVRVTRDTSGLAAAISSAVPNSRVSVRFSGDTVILSGAVQSSGEAAQIVDIARGFVAAPEKVVNAMTLRARDQVMLKVTVAEVQRNVLKQLGVNGYGTWQIGDIALGGVLATPYGIAGKALTSSVATVAGQNGQLSIQAMEQVGVARLLAEPTLTAISGETAKFLVGGEVPIPTGITCSNNNTCQPSIEFKKFGVTLNFTPLVLAEGRISLHIETEVSEIDNQNQLTYNVSSAQTFTIPGFKIRKQATTVELPSGGTLVTAGLIQEGGRQAINGIPGAMDVPVLGALFRSRDYVRQETELVISVQPMIARPMEARKVTRPDQGFADAPDPRTIFFGQVNRVLGGPQPPAPAFAPGQFYGHIGFILE</sequence>
<dbReference type="Pfam" id="PF04972">
    <property type="entry name" value="BON"/>
    <property type="match status" value="1"/>
</dbReference>
<dbReference type="Pfam" id="PF13629">
    <property type="entry name" value="T2SS-T3SS_pil_N"/>
    <property type="match status" value="1"/>
</dbReference>
<evidence type="ECO:0000256" key="1">
    <source>
        <dbReference type="RuleBase" id="RU004003"/>
    </source>
</evidence>
<dbReference type="PANTHER" id="PTHR30332:SF17">
    <property type="entry name" value="TYPE IV PILIATION SYSTEM PROTEIN DR_0774-RELATED"/>
    <property type="match status" value="1"/>
</dbReference>
<dbReference type="InterPro" id="IPR001775">
    <property type="entry name" value="GspD/PilQ"/>
</dbReference>
<dbReference type="Pfam" id="PF00263">
    <property type="entry name" value="Secretin"/>
    <property type="match status" value="1"/>
</dbReference>
<gene>
    <name evidence="3" type="ORF">V5F30_24620</name>
</gene>
<feature type="domain" description="BON" evidence="2">
    <location>
        <begin position="64"/>
        <end position="134"/>
    </location>
</feature>
<name>A0ABW6ZR01_9HYPH</name>
<evidence type="ECO:0000313" key="4">
    <source>
        <dbReference type="Proteomes" id="UP001604043"/>
    </source>
</evidence>
<evidence type="ECO:0000313" key="3">
    <source>
        <dbReference type="EMBL" id="MFG1255418.1"/>
    </source>
</evidence>
<proteinExistence type="inferred from homology"/>
<dbReference type="PROSITE" id="PS50914">
    <property type="entry name" value="BON"/>
    <property type="match status" value="1"/>
</dbReference>
<dbReference type="RefSeq" id="WP_394010431.1">
    <property type="nucleotide sequence ID" value="NZ_JBAFUR010000011.1"/>
</dbReference>
<dbReference type="EMBL" id="JBAFUR010000011">
    <property type="protein sequence ID" value="MFG1255418.1"/>
    <property type="molecule type" value="Genomic_DNA"/>
</dbReference>
<reference evidence="3 4" key="1">
    <citation type="submission" date="2024-02" db="EMBL/GenBank/DDBJ databases">
        <title>Expansion and revision of Xanthobacter and proposal of Roseixanthobacter gen. nov.</title>
        <authorList>
            <person name="Soltysiak M.P.M."/>
            <person name="Jalihal A."/>
            <person name="Ory A."/>
            <person name="Chrisophersen C."/>
            <person name="Lee A.D."/>
            <person name="Boulton J."/>
            <person name="Springer M."/>
        </authorList>
    </citation>
    <scope>NUCLEOTIDE SEQUENCE [LARGE SCALE GENOMIC DNA]</scope>
    <source>
        <strain evidence="3 4">CB5</strain>
    </source>
</reference>
<dbReference type="PRINTS" id="PR00811">
    <property type="entry name" value="BCTERIALGSPD"/>
</dbReference>
<dbReference type="InterPro" id="IPR032789">
    <property type="entry name" value="T2SS-T3SS_pil_N"/>
</dbReference>
<comment type="caution">
    <text evidence="3">The sequence shown here is derived from an EMBL/GenBank/DDBJ whole genome shotgun (WGS) entry which is preliminary data.</text>
</comment>
<dbReference type="InterPro" id="IPR007055">
    <property type="entry name" value="BON_dom"/>
</dbReference>
<dbReference type="InterPro" id="IPR004846">
    <property type="entry name" value="T2SS/T3SS_dom"/>
</dbReference>
<dbReference type="PANTHER" id="PTHR30332">
    <property type="entry name" value="PROBABLE GENERAL SECRETION PATHWAY PROTEIN D"/>
    <property type="match status" value="1"/>
</dbReference>
<comment type="similarity">
    <text evidence="1">Belongs to the bacterial secretin family.</text>
</comment>
<evidence type="ECO:0000259" key="2">
    <source>
        <dbReference type="PROSITE" id="PS50914"/>
    </source>
</evidence>
<dbReference type="InterPro" id="IPR050810">
    <property type="entry name" value="Bact_Secretion_Sys_Channel"/>
</dbReference>
<dbReference type="Proteomes" id="UP001604043">
    <property type="component" value="Unassembled WGS sequence"/>
</dbReference>
<organism evidence="3 4">
    <name type="scientific">Xanthobacter aminoxidans</name>
    <dbReference type="NCBI Taxonomy" id="186280"/>
    <lineage>
        <taxon>Bacteria</taxon>
        <taxon>Pseudomonadati</taxon>
        <taxon>Pseudomonadota</taxon>
        <taxon>Alphaproteobacteria</taxon>
        <taxon>Hyphomicrobiales</taxon>
        <taxon>Xanthobacteraceae</taxon>
        <taxon>Xanthobacter</taxon>
    </lineage>
</organism>
<protein>
    <submittedName>
        <fullName evidence="3">Type II and III secretion system protein family protein</fullName>
    </submittedName>
</protein>